<dbReference type="SUPFAM" id="SSF49695">
    <property type="entry name" value="gamma-Crystallin-like"/>
    <property type="match status" value="2"/>
</dbReference>
<keyword evidence="2" id="KW-0677">Repeat</keyword>
<accession>W4LTU5</accession>
<sequence>MQSWRQPIFRTTPPKGAWETKGLDFTRRFQVNGQPNIYWGTVETEDQVMLGELHLTPYKFLGNDPDYDYYAFQGYFRHGVTNYRQNWVSVGYYADFMELDITVRNANGNSSIYEYAPSTTVSNVTRSFQLGFGLEAGGSSDGPSAGASFNAGWGFSITTRDTTVGASSRSNGIKWRIDLPHIGFLSPGNPADPLLPSRSGYDAKLGLIVKVNKGEPAMLLLKPKIQWGYDYTRGIRNHTVTWDQSYFYTYGQDVSDAKGGPTIYENPNFQGQKQTLGPGSYDLGEFGLANDSISSVKVPQGYSVVLFSDGGFQGAKEILTSDIQSLGAMGDKASSIQVFQNKVAEFYEHFNYQGTSQQLPAGRYQMHELGIGNDMISSVKVPTGHRVTLFEHGDFSGERLVLTEDAPSLHSQFNDQTSSIVVEAV</sequence>
<comment type="similarity">
    <text evidence="1">Belongs to the beta/gamma-crystallin family.</text>
</comment>
<feature type="domain" description="Beta/gamma crystallin 'Greek key'" evidence="3">
    <location>
        <begin position="342"/>
        <end position="383"/>
    </location>
</feature>
<dbReference type="EMBL" id="AZHW01000234">
    <property type="protein sequence ID" value="ETX01413.1"/>
    <property type="molecule type" value="Genomic_DNA"/>
</dbReference>
<keyword evidence="5" id="KW-1185">Reference proteome</keyword>
<protein>
    <recommendedName>
        <fullName evidence="3">Beta/gamma crystallin 'Greek key' domain-containing protein</fullName>
    </recommendedName>
</protein>
<evidence type="ECO:0000256" key="1">
    <source>
        <dbReference type="ARBA" id="ARBA00009646"/>
    </source>
</evidence>
<dbReference type="PROSITE" id="PS50915">
    <property type="entry name" value="CRYSTALLIN_BETA_GAMMA"/>
    <property type="match status" value="3"/>
</dbReference>
<evidence type="ECO:0000256" key="2">
    <source>
        <dbReference type="ARBA" id="ARBA00022737"/>
    </source>
</evidence>
<evidence type="ECO:0000259" key="3">
    <source>
        <dbReference type="PROSITE" id="PS50915"/>
    </source>
</evidence>
<proteinExistence type="inferred from homology"/>
<dbReference type="InterPro" id="IPR001064">
    <property type="entry name" value="Beta/gamma_crystallin"/>
</dbReference>
<dbReference type="InterPro" id="IPR011024">
    <property type="entry name" value="G_crystallin-like"/>
</dbReference>
<dbReference type="HOGENOM" id="CLU_645091_0_0_7"/>
<dbReference type="SMART" id="SM00247">
    <property type="entry name" value="XTALbg"/>
    <property type="match status" value="2"/>
</dbReference>
<organism evidence="4 5">
    <name type="scientific">Entotheonella factor</name>
    <dbReference type="NCBI Taxonomy" id="1429438"/>
    <lineage>
        <taxon>Bacteria</taxon>
        <taxon>Pseudomonadati</taxon>
        <taxon>Nitrospinota/Tectimicrobiota group</taxon>
        <taxon>Candidatus Tectimicrobiota</taxon>
        <taxon>Candidatus Entotheonellia</taxon>
        <taxon>Candidatus Entotheonellales</taxon>
        <taxon>Candidatus Entotheonellaceae</taxon>
        <taxon>Candidatus Entotheonella</taxon>
    </lineage>
</organism>
<feature type="domain" description="Beta/gamma crystallin 'Greek key'" evidence="3">
    <location>
        <begin position="385"/>
        <end position="424"/>
    </location>
</feature>
<evidence type="ECO:0000313" key="4">
    <source>
        <dbReference type="EMBL" id="ETX01413.1"/>
    </source>
</evidence>
<name>W4LTU5_ENTF1</name>
<gene>
    <name evidence="4" type="ORF">ETSY1_07555</name>
</gene>
<comment type="caution">
    <text evidence="4">The sequence shown here is derived from an EMBL/GenBank/DDBJ whole genome shotgun (WGS) entry which is preliminary data.</text>
</comment>
<evidence type="ECO:0000313" key="5">
    <source>
        <dbReference type="Proteomes" id="UP000019141"/>
    </source>
</evidence>
<feature type="domain" description="Beta/gamma crystallin 'Greek key'" evidence="3">
    <location>
        <begin position="259"/>
        <end position="300"/>
    </location>
</feature>
<dbReference type="AlphaFoldDB" id="W4LTU5"/>
<reference evidence="4 5" key="1">
    <citation type="journal article" date="2014" name="Nature">
        <title>An environmental bacterial taxon with a large and distinct metabolic repertoire.</title>
        <authorList>
            <person name="Wilson M.C."/>
            <person name="Mori T."/>
            <person name="Ruckert C."/>
            <person name="Uria A.R."/>
            <person name="Helf M.J."/>
            <person name="Takada K."/>
            <person name="Gernert C."/>
            <person name="Steffens U.A."/>
            <person name="Heycke N."/>
            <person name="Schmitt S."/>
            <person name="Rinke C."/>
            <person name="Helfrich E.J."/>
            <person name="Brachmann A.O."/>
            <person name="Gurgui C."/>
            <person name="Wakimoto T."/>
            <person name="Kracht M."/>
            <person name="Crusemann M."/>
            <person name="Hentschel U."/>
            <person name="Abe I."/>
            <person name="Matsunaga S."/>
            <person name="Kalinowski J."/>
            <person name="Takeyama H."/>
            <person name="Piel J."/>
        </authorList>
    </citation>
    <scope>NUCLEOTIDE SEQUENCE [LARGE SCALE GENOMIC DNA]</scope>
    <source>
        <strain evidence="5">TSY1</strain>
    </source>
</reference>
<dbReference type="Proteomes" id="UP000019141">
    <property type="component" value="Unassembled WGS sequence"/>
</dbReference>
<dbReference type="Gene3D" id="2.60.20.10">
    <property type="entry name" value="Crystallins"/>
    <property type="match status" value="2"/>
</dbReference>
<dbReference type="Pfam" id="PF00030">
    <property type="entry name" value="Crystall"/>
    <property type="match status" value="1"/>
</dbReference>